<reference evidence="3" key="1">
    <citation type="submission" date="2014-09" db="EMBL/GenBank/DDBJ databases">
        <authorList>
            <person name="Sharma Rahul"/>
            <person name="Thines Marco"/>
        </authorList>
    </citation>
    <scope>NUCLEOTIDE SEQUENCE [LARGE SCALE GENOMIC DNA]</scope>
</reference>
<feature type="transmembrane region" description="Helical" evidence="1">
    <location>
        <begin position="111"/>
        <end position="130"/>
    </location>
</feature>
<dbReference type="RefSeq" id="XP_024582974.1">
    <property type="nucleotide sequence ID" value="XM_024717480.2"/>
</dbReference>
<keyword evidence="1" id="KW-0812">Transmembrane</keyword>
<organism evidence="2 3">
    <name type="scientific">Plasmopara halstedii</name>
    <name type="common">Downy mildew of sunflower</name>
    <dbReference type="NCBI Taxonomy" id="4781"/>
    <lineage>
        <taxon>Eukaryota</taxon>
        <taxon>Sar</taxon>
        <taxon>Stramenopiles</taxon>
        <taxon>Oomycota</taxon>
        <taxon>Peronosporomycetes</taxon>
        <taxon>Peronosporales</taxon>
        <taxon>Peronosporaceae</taxon>
        <taxon>Plasmopara</taxon>
    </lineage>
</organism>
<evidence type="ECO:0000313" key="2">
    <source>
        <dbReference type="EMBL" id="CEG46605.1"/>
    </source>
</evidence>
<evidence type="ECO:0000313" key="3">
    <source>
        <dbReference type="Proteomes" id="UP000054928"/>
    </source>
</evidence>
<keyword evidence="3" id="KW-1185">Reference proteome</keyword>
<name>A0A0P1AWJ4_PLAHL</name>
<dbReference type="GeneID" id="36409953"/>
<dbReference type="EMBL" id="CCYD01002089">
    <property type="protein sequence ID" value="CEG46605.1"/>
    <property type="molecule type" value="Genomic_DNA"/>
</dbReference>
<sequence length="173" mass="19403">MMLCRDFSCSDLYISPHIHKLSSVGGKLSSMRKGLVLGIIAVVGVFIAVVDVITAKNFAPANKMPIDSAHSVRMLPSGLHKNSPKAEERAIAINNHDNDSLAEERSQSPSILKNIVFFFFYLFGATPMNFHRIPILGSTGLNKSFRNWYFYQATQLVKNKLKGVFKKLIRFKK</sequence>
<accession>A0A0P1AWJ4</accession>
<protein>
    <submittedName>
        <fullName evidence="2">Uncharacterized protein</fullName>
    </submittedName>
</protein>
<evidence type="ECO:0000256" key="1">
    <source>
        <dbReference type="SAM" id="Phobius"/>
    </source>
</evidence>
<keyword evidence="1" id="KW-0472">Membrane</keyword>
<dbReference type="AlphaFoldDB" id="A0A0P1AWJ4"/>
<dbReference type="Proteomes" id="UP000054928">
    <property type="component" value="Unassembled WGS sequence"/>
</dbReference>
<keyword evidence="1" id="KW-1133">Transmembrane helix</keyword>
<proteinExistence type="predicted"/>
<feature type="transmembrane region" description="Helical" evidence="1">
    <location>
        <begin position="35"/>
        <end position="55"/>
    </location>
</feature>